<organism evidence="10 11">
    <name type="scientific">Methylovulum psychrotolerans</name>
    <dbReference type="NCBI Taxonomy" id="1704499"/>
    <lineage>
        <taxon>Bacteria</taxon>
        <taxon>Pseudomonadati</taxon>
        <taxon>Pseudomonadota</taxon>
        <taxon>Gammaproteobacteria</taxon>
        <taxon>Methylococcales</taxon>
        <taxon>Methylococcaceae</taxon>
        <taxon>Methylovulum</taxon>
    </lineage>
</organism>
<dbReference type="PANTHER" id="PTHR42809">
    <property type="entry name" value="FLAVODOXIN 2"/>
    <property type="match status" value="1"/>
</dbReference>
<dbReference type="InterPro" id="IPR008254">
    <property type="entry name" value="Flavodoxin/NO_synth"/>
</dbReference>
<evidence type="ECO:0000256" key="8">
    <source>
        <dbReference type="PIRNR" id="PIRNR038996"/>
    </source>
</evidence>
<proteinExistence type="inferred from homology"/>
<evidence type="ECO:0000256" key="3">
    <source>
        <dbReference type="ARBA" id="ARBA00022448"/>
    </source>
</evidence>
<gene>
    <name evidence="10" type="ORF">CEK71_18940</name>
</gene>
<dbReference type="InterPro" id="IPR050619">
    <property type="entry name" value="Flavodoxin"/>
</dbReference>
<keyword evidence="11" id="KW-1185">Reference proteome</keyword>
<dbReference type="InterPro" id="IPR001094">
    <property type="entry name" value="Flavdoxin-like"/>
</dbReference>
<dbReference type="GO" id="GO:0010181">
    <property type="term" value="F:FMN binding"/>
    <property type="evidence" value="ECO:0007669"/>
    <property type="project" value="UniProtKB-UniRule"/>
</dbReference>
<evidence type="ECO:0000256" key="7">
    <source>
        <dbReference type="ARBA" id="ARBA00023231"/>
    </source>
</evidence>
<dbReference type="InterPro" id="IPR010086">
    <property type="entry name" value="Flavodoxin_lc"/>
</dbReference>
<dbReference type="KEGG" id="mpsy:CEK71_18940"/>
<dbReference type="PROSITE" id="PS50902">
    <property type="entry name" value="FLAVODOXIN_LIKE"/>
    <property type="match status" value="1"/>
</dbReference>
<evidence type="ECO:0000256" key="4">
    <source>
        <dbReference type="ARBA" id="ARBA00022630"/>
    </source>
</evidence>
<name>A0A1Z4C378_9GAMM</name>
<evidence type="ECO:0000256" key="5">
    <source>
        <dbReference type="ARBA" id="ARBA00022643"/>
    </source>
</evidence>
<evidence type="ECO:0000256" key="2">
    <source>
        <dbReference type="ARBA" id="ARBA00005267"/>
    </source>
</evidence>
<keyword evidence="6 8" id="KW-0249">Electron transport</keyword>
<evidence type="ECO:0000313" key="10">
    <source>
        <dbReference type="EMBL" id="ASF47974.1"/>
    </source>
</evidence>
<dbReference type="Gene3D" id="3.40.50.360">
    <property type="match status" value="1"/>
</dbReference>
<sequence>MAKIGIFFGTDTGNTRRVAKDIATLLGAGLAAKPVNIRTANVDDLLQYDVLILGAPTYGEGELPGLGTGNATESWAEFLPKLIGHDFSGKTVAIYGLGNQKGYPNDFVSAMAYLYDSFRQCGAAIVGACPTDGYKFKHSKSVIDGLFVGLALDQENQKELTQERLGTWLQSLQTVWA</sequence>
<evidence type="ECO:0000313" key="11">
    <source>
        <dbReference type="Proteomes" id="UP000197019"/>
    </source>
</evidence>
<dbReference type="PIRSF" id="PIRSF038996">
    <property type="entry name" value="FldA"/>
    <property type="match status" value="1"/>
</dbReference>
<evidence type="ECO:0000256" key="6">
    <source>
        <dbReference type="ARBA" id="ARBA00022982"/>
    </source>
</evidence>
<dbReference type="PRINTS" id="PR00369">
    <property type="entry name" value="FLAVODOXIN"/>
</dbReference>
<comment type="similarity">
    <text evidence="2 8">Belongs to the flavodoxin family.</text>
</comment>
<protein>
    <recommendedName>
        <fullName evidence="8">Flavodoxin</fullName>
    </recommendedName>
</protein>
<dbReference type="RefSeq" id="WP_088620844.1">
    <property type="nucleotide sequence ID" value="NZ_CP022129.1"/>
</dbReference>
<comment type="cofactor">
    <cofactor evidence="1 8">
        <name>FMN</name>
        <dbReference type="ChEBI" id="CHEBI:58210"/>
    </cofactor>
</comment>
<dbReference type="EMBL" id="CP022129">
    <property type="protein sequence ID" value="ASF47974.1"/>
    <property type="molecule type" value="Genomic_DNA"/>
</dbReference>
<evidence type="ECO:0000256" key="1">
    <source>
        <dbReference type="ARBA" id="ARBA00001917"/>
    </source>
</evidence>
<keyword evidence="4 8" id="KW-0285">Flavoprotein</keyword>
<keyword evidence="3 8" id="KW-0813">Transport</keyword>
<feature type="domain" description="Flavodoxin-like" evidence="9">
    <location>
        <begin position="4"/>
        <end position="173"/>
    </location>
</feature>
<dbReference type="NCBIfam" id="TIGR01752">
    <property type="entry name" value="flav_long"/>
    <property type="match status" value="1"/>
</dbReference>
<dbReference type="OrthoDB" id="359268at2"/>
<keyword evidence="5 8" id="KW-0288">FMN</keyword>
<dbReference type="AlphaFoldDB" id="A0A1Z4C378"/>
<dbReference type="InterPro" id="IPR029039">
    <property type="entry name" value="Flavoprotein-like_sf"/>
</dbReference>
<dbReference type="Pfam" id="PF00258">
    <property type="entry name" value="Flavodoxin_1"/>
    <property type="match status" value="1"/>
</dbReference>
<dbReference type="NCBIfam" id="NF006739">
    <property type="entry name" value="PRK09267.1-5"/>
    <property type="match status" value="1"/>
</dbReference>
<comment type="function">
    <text evidence="8">Low-potential electron donor to a number of redox enzymes.</text>
</comment>
<dbReference type="Proteomes" id="UP000197019">
    <property type="component" value="Chromosome"/>
</dbReference>
<dbReference type="PANTHER" id="PTHR42809:SF1">
    <property type="entry name" value="FLAVODOXIN 1"/>
    <property type="match status" value="1"/>
</dbReference>
<dbReference type="PROSITE" id="PS00201">
    <property type="entry name" value="FLAVODOXIN"/>
    <property type="match status" value="1"/>
</dbReference>
<dbReference type="InterPro" id="IPR001226">
    <property type="entry name" value="Flavodoxin_CS"/>
</dbReference>
<reference evidence="10 11" key="1">
    <citation type="submission" date="2017-06" db="EMBL/GenBank/DDBJ databases">
        <title>Genome Sequencing of the methanotroph Methylovulum psychrotolerants str. HV10-M2 isolated from a high-altitude environment.</title>
        <authorList>
            <person name="Mateos-Rivera A."/>
        </authorList>
    </citation>
    <scope>NUCLEOTIDE SEQUENCE [LARGE SCALE GENOMIC DNA]</scope>
    <source>
        <strain evidence="10 11">HV10_M2</strain>
    </source>
</reference>
<keyword evidence="7" id="KW-0535">Nitrogen fixation</keyword>
<dbReference type="SUPFAM" id="SSF52218">
    <property type="entry name" value="Flavoproteins"/>
    <property type="match status" value="1"/>
</dbReference>
<dbReference type="GO" id="GO:0009055">
    <property type="term" value="F:electron transfer activity"/>
    <property type="evidence" value="ECO:0007669"/>
    <property type="project" value="UniProtKB-UniRule"/>
</dbReference>
<accession>A0A1Z4C378</accession>
<evidence type="ECO:0000259" key="9">
    <source>
        <dbReference type="PROSITE" id="PS50902"/>
    </source>
</evidence>